<protein>
    <recommendedName>
        <fullName evidence="2">Peptidase S9A N-terminal domain-containing protein</fullName>
    </recommendedName>
</protein>
<dbReference type="InterPro" id="IPR023302">
    <property type="entry name" value="Pept_S9A_N"/>
</dbReference>
<reference evidence="3" key="1">
    <citation type="submission" date="2021-06" db="EMBL/GenBank/DDBJ databases">
        <authorList>
            <person name="Hodson N. C."/>
            <person name="Mongue J. A."/>
            <person name="Jaron S. K."/>
        </authorList>
    </citation>
    <scope>NUCLEOTIDE SEQUENCE</scope>
</reference>
<accession>A0A8J2KG80</accession>
<dbReference type="EMBL" id="CAJVCH010271570">
    <property type="protein sequence ID" value="CAG7734559.1"/>
    <property type="molecule type" value="Genomic_DNA"/>
</dbReference>
<dbReference type="AlphaFoldDB" id="A0A8J2KG80"/>
<dbReference type="PANTHER" id="PTHR42881:SF2">
    <property type="entry name" value="PROLYL ENDOPEPTIDASE"/>
    <property type="match status" value="1"/>
</dbReference>
<sequence length="310" mass="35568">IDYIQLVQNDYLKTNKIKQIKMLNLLSVIVVLYCGITAVLATFAYPEVWRDESVVDEYFGVKVPDPYRWLENVDSKETREFVAQEEKITAEFLRKNHTIRKLIRTRLTELANRTRSDAPIKAGSRYFTFQNSGLQNYSVLYVQDSLSGEQREFLDVNKLSNDSSVSMEPVGFYYDFSNDGSVFAYSVQKNGMDWRTICFRNVSTGKDFPDKLENSKFPFIEWSKDDQGIFYTQFRKHGTLASEGVTNTPAVFYHKLGTPQSDDILIADFPDHPLYYLLGAHDGINDNLKSKIVPIFSDATEAAYNVSTVH</sequence>
<keyword evidence="4" id="KW-1185">Reference proteome</keyword>
<evidence type="ECO:0000259" key="2">
    <source>
        <dbReference type="Pfam" id="PF02897"/>
    </source>
</evidence>
<feature type="non-terminal residue" evidence="3">
    <location>
        <position position="310"/>
    </location>
</feature>
<feature type="domain" description="Peptidase S9A N-terminal" evidence="2">
    <location>
        <begin position="46"/>
        <end position="280"/>
    </location>
</feature>
<keyword evidence="1" id="KW-0472">Membrane</keyword>
<evidence type="ECO:0000313" key="3">
    <source>
        <dbReference type="EMBL" id="CAG7734559.1"/>
    </source>
</evidence>
<dbReference type="Proteomes" id="UP000708208">
    <property type="component" value="Unassembled WGS sequence"/>
</dbReference>
<feature type="non-terminal residue" evidence="3">
    <location>
        <position position="1"/>
    </location>
</feature>
<dbReference type="Pfam" id="PF02897">
    <property type="entry name" value="Peptidase_S9_N"/>
    <property type="match status" value="1"/>
</dbReference>
<dbReference type="GO" id="GO:0070012">
    <property type="term" value="F:oligopeptidase activity"/>
    <property type="evidence" value="ECO:0007669"/>
    <property type="project" value="TreeGrafter"/>
</dbReference>
<evidence type="ECO:0000313" key="4">
    <source>
        <dbReference type="Proteomes" id="UP000708208"/>
    </source>
</evidence>
<comment type="caution">
    <text evidence="3">The sequence shown here is derived from an EMBL/GenBank/DDBJ whole genome shotgun (WGS) entry which is preliminary data.</text>
</comment>
<name>A0A8J2KG80_9HEXA</name>
<keyword evidence="1" id="KW-0812">Transmembrane</keyword>
<gene>
    <name evidence="3" type="ORF">AFUS01_LOCUS22942</name>
</gene>
<proteinExistence type="predicted"/>
<feature type="transmembrane region" description="Helical" evidence="1">
    <location>
        <begin position="23"/>
        <end position="45"/>
    </location>
</feature>
<keyword evidence="1" id="KW-1133">Transmembrane helix</keyword>
<evidence type="ECO:0000256" key="1">
    <source>
        <dbReference type="SAM" id="Phobius"/>
    </source>
</evidence>
<dbReference type="InterPro" id="IPR051167">
    <property type="entry name" value="Prolyl_oligopep/macrocyclase"/>
</dbReference>
<dbReference type="OrthoDB" id="248387at2759"/>
<organism evidence="3 4">
    <name type="scientific">Allacma fusca</name>
    <dbReference type="NCBI Taxonomy" id="39272"/>
    <lineage>
        <taxon>Eukaryota</taxon>
        <taxon>Metazoa</taxon>
        <taxon>Ecdysozoa</taxon>
        <taxon>Arthropoda</taxon>
        <taxon>Hexapoda</taxon>
        <taxon>Collembola</taxon>
        <taxon>Symphypleona</taxon>
        <taxon>Sminthuridae</taxon>
        <taxon>Allacma</taxon>
    </lineage>
</organism>
<dbReference type="GO" id="GO:0004252">
    <property type="term" value="F:serine-type endopeptidase activity"/>
    <property type="evidence" value="ECO:0007669"/>
    <property type="project" value="InterPro"/>
</dbReference>
<dbReference type="PANTHER" id="PTHR42881">
    <property type="entry name" value="PROLYL ENDOPEPTIDASE"/>
    <property type="match status" value="1"/>
</dbReference>
<dbReference type="GO" id="GO:0005829">
    <property type="term" value="C:cytosol"/>
    <property type="evidence" value="ECO:0007669"/>
    <property type="project" value="TreeGrafter"/>
</dbReference>